<dbReference type="AlphaFoldDB" id="A0A147H2P2"/>
<accession>A0A147H2P2</accession>
<sequence length="145" mass="16097">MAIHELYAYLCVRDAQAAIDFYHRAFGATELFRLTEPSGRVGHAELDFGGHTVMLSEEYPEMGVRSPQALGATPVTLHLHVDDADGLVARAVSAGATLERSPEDHFYGERSGTVRDPFGHRWLIGHAIETVAPEEMQRRYTALFD</sequence>
<dbReference type="CDD" id="cd07246">
    <property type="entry name" value="VOC_like"/>
    <property type="match status" value="1"/>
</dbReference>
<dbReference type="PANTHER" id="PTHR34109:SF1">
    <property type="entry name" value="VOC DOMAIN-CONTAINING PROTEIN"/>
    <property type="match status" value="1"/>
</dbReference>
<name>A0A147H2P2_9BURK</name>
<dbReference type="SUPFAM" id="SSF54593">
    <property type="entry name" value="Glyoxalase/Bleomycin resistance protein/Dihydroxybiphenyl dioxygenase"/>
    <property type="match status" value="1"/>
</dbReference>
<proteinExistence type="predicted"/>
<gene>
    <name evidence="2" type="ORF">NS331_06525</name>
</gene>
<organism evidence="2 3">
    <name type="scientific">Pseudacidovorax intermedius</name>
    <dbReference type="NCBI Taxonomy" id="433924"/>
    <lineage>
        <taxon>Bacteria</taxon>
        <taxon>Pseudomonadati</taxon>
        <taxon>Pseudomonadota</taxon>
        <taxon>Betaproteobacteria</taxon>
        <taxon>Burkholderiales</taxon>
        <taxon>Comamonadaceae</taxon>
        <taxon>Pseudacidovorax</taxon>
    </lineage>
</organism>
<evidence type="ECO:0000259" key="1">
    <source>
        <dbReference type="PROSITE" id="PS51819"/>
    </source>
</evidence>
<dbReference type="EMBL" id="LDSL01000043">
    <property type="protein sequence ID" value="KTT24101.1"/>
    <property type="molecule type" value="Genomic_DNA"/>
</dbReference>
<evidence type="ECO:0000313" key="2">
    <source>
        <dbReference type="EMBL" id="KTT24101.1"/>
    </source>
</evidence>
<comment type="caution">
    <text evidence="2">The sequence shown here is derived from an EMBL/GenBank/DDBJ whole genome shotgun (WGS) entry which is preliminary data.</text>
</comment>
<dbReference type="InterPro" id="IPR004360">
    <property type="entry name" value="Glyas_Fos-R_dOase_dom"/>
</dbReference>
<feature type="domain" description="VOC" evidence="1">
    <location>
        <begin position="2"/>
        <end position="127"/>
    </location>
</feature>
<protein>
    <submittedName>
        <fullName evidence="2">Glyxoylase</fullName>
    </submittedName>
</protein>
<dbReference type="Gene3D" id="3.30.720.110">
    <property type="match status" value="1"/>
</dbReference>
<evidence type="ECO:0000313" key="3">
    <source>
        <dbReference type="Proteomes" id="UP000072741"/>
    </source>
</evidence>
<dbReference type="PATRIC" id="fig|433924.3.peg.3245"/>
<dbReference type="Proteomes" id="UP000072741">
    <property type="component" value="Unassembled WGS sequence"/>
</dbReference>
<reference evidence="2 3" key="1">
    <citation type="journal article" date="2016" name="Front. Microbiol.">
        <title>Genomic Resource of Rice Seed Associated Bacteria.</title>
        <authorList>
            <person name="Midha S."/>
            <person name="Bansal K."/>
            <person name="Sharma S."/>
            <person name="Kumar N."/>
            <person name="Patil P.P."/>
            <person name="Chaudhry V."/>
            <person name="Patil P.B."/>
        </authorList>
    </citation>
    <scope>NUCLEOTIDE SEQUENCE [LARGE SCALE GENOMIC DNA]</scope>
    <source>
        <strain evidence="2 3">NS331</strain>
    </source>
</reference>
<dbReference type="OrthoDB" id="9795306at2"/>
<keyword evidence="3" id="KW-1185">Reference proteome</keyword>
<dbReference type="Pfam" id="PF00903">
    <property type="entry name" value="Glyoxalase"/>
    <property type="match status" value="1"/>
</dbReference>
<dbReference type="InterPro" id="IPR037523">
    <property type="entry name" value="VOC_core"/>
</dbReference>
<dbReference type="PROSITE" id="PS51819">
    <property type="entry name" value="VOC"/>
    <property type="match status" value="1"/>
</dbReference>
<dbReference type="RefSeq" id="WP_058641196.1">
    <property type="nucleotide sequence ID" value="NZ_LDSL01000043.1"/>
</dbReference>
<dbReference type="InterPro" id="IPR029068">
    <property type="entry name" value="Glyas_Bleomycin-R_OHBP_Dase"/>
</dbReference>
<dbReference type="Gene3D" id="3.30.720.120">
    <property type="match status" value="1"/>
</dbReference>
<dbReference type="PANTHER" id="PTHR34109">
    <property type="entry name" value="BNAUNNG04460D PROTEIN-RELATED"/>
    <property type="match status" value="1"/>
</dbReference>